<organism evidence="1 2">
    <name type="scientific">Anaerosalibacter massiliensis</name>
    <dbReference type="NCBI Taxonomy" id="1347392"/>
    <lineage>
        <taxon>Bacteria</taxon>
        <taxon>Bacillati</taxon>
        <taxon>Bacillota</taxon>
        <taxon>Tissierellia</taxon>
        <taxon>Tissierellales</taxon>
        <taxon>Sporanaerobacteraceae</taxon>
        <taxon>Anaerosalibacter</taxon>
    </lineage>
</organism>
<name>A0A9X2S629_9FIRM</name>
<accession>A0A9X2S629</accession>
<dbReference type="RefSeq" id="WP_050069886.1">
    <property type="nucleotide sequence ID" value="NZ_CABKTM010000074.1"/>
</dbReference>
<gene>
    <name evidence="1" type="ORF">NSA23_13870</name>
</gene>
<dbReference type="AlphaFoldDB" id="A0A9X2S629"/>
<sequence length="63" mass="7428">MTVRDTAAKMHWDLKINEWSEFPNPQKWFASGEAMSHLEHLYSIGDAERTNKNGVLYYKLKKD</sequence>
<evidence type="ECO:0000313" key="1">
    <source>
        <dbReference type="EMBL" id="MCR2045193.1"/>
    </source>
</evidence>
<protein>
    <submittedName>
        <fullName evidence="1">Uncharacterized protein</fullName>
    </submittedName>
</protein>
<dbReference type="EMBL" id="JANJZL010000013">
    <property type="protein sequence ID" value="MCR2045193.1"/>
    <property type="molecule type" value="Genomic_DNA"/>
</dbReference>
<dbReference type="Proteomes" id="UP001142078">
    <property type="component" value="Unassembled WGS sequence"/>
</dbReference>
<reference evidence="1" key="1">
    <citation type="submission" date="2022-07" db="EMBL/GenBank/DDBJ databases">
        <title>Enhanced cultured diversity of the mouse gut microbiota enables custom-made synthetic communities.</title>
        <authorList>
            <person name="Afrizal A."/>
        </authorList>
    </citation>
    <scope>NUCLEOTIDE SEQUENCE</scope>
    <source>
        <strain evidence="1">DSM 29482</strain>
    </source>
</reference>
<keyword evidence="2" id="KW-1185">Reference proteome</keyword>
<evidence type="ECO:0000313" key="2">
    <source>
        <dbReference type="Proteomes" id="UP001142078"/>
    </source>
</evidence>
<dbReference type="InterPro" id="IPR036388">
    <property type="entry name" value="WH-like_DNA-bd_sf"/>
</dbReference>
<proteinExistence type="predicted"/>
<dbReference type="Gene3D" id="1.10.10.10">
    <property type="entry name" value="Winged helix-like DNA-binding domain superfamily/Winged helix DNA-binding domain"/>
    <property type="match status" value="1"/>
</dbReference>
<comment type="caution">
    <text evidence="1">The sequence shown here is derived from an EMBL/GenBank/DDBJ whole genome shotgun (WGS) entry which is preliminary data.</text>
</comment>